<proteinExistence type="inferred from homology"/>
<dbReference type="PANTHER" id="PTHR33630:SF9">
    <property type="entry name" value="CUTINASE 4"/>
    <property type="match status" value="1"/>
</dbReference>
<dbReference type="EMBL" id="CP063194">
    <property type="protein sequence ID" value="WCZ37658.1"/>
    <property type="molecule type" value="Genomic_DNA"/>
</dbReference>
<dbReference type="SMART" id="SM01110">
    <property type="entry name" value="Cutinase"/>
    <property type="match status" value="1"/>
</dbReference>
<name>A0ABY7UG10_9CORY</name>
<dbReference type="Proteomes" id="UP001218071">
    <property type="component" value="Chromosome"/>
</dbReference>
<accession>A0ABY7UG10</accession>
<organism evidence="6 7">
    <name type="scientific">Corynebacterium jeddahense</name>
    <dbReference type="NCBI Taxonomy" id="1414719"/>
    <lineage>
        <taxon>Bacteria</taxon>
        <taxon>Bacillati</taxon>
        <taxon>Actinomycetota</taxon>
        <taxon>Actinomycetes</taxon>
        <taxon>Mycobacteriales</taxon>
        <taxon>Corynebacteriaceae</taxon>
        <taxon>Corynebacterium</taxon>
    </lineage>
</organism>
<dbReference type="InterPro" id="IPR029058">
    <property type="entry name" value="AB_hydrolase_fold"/>
</dbReference>
<evidence type="ECO:0000256" key="3">
    <source>
        <dbReference type="ARBA" id="ARBA00022801"/>
    </source>
</evidence>
<feature type="signal peptide" evidence="5">
    <location>
        <begin position="1"/>
        <end position="22"/>
    </location>
</feature>
<dbReference type="SUPFAM" id="SSF53474">
    <property type="entry name" value="alpha/beta-Hydrolases"/>
    <property type="match status" value="1"/>
</dbReference>
<evidence type="ECO:0000313" key="7">
    <source>
        <dbReference type="Proteomes" id="UP001218071"/>
    </source>
</evidence>
<keyword evidence="7" id="KW-1185">Reference proteome</keyword>
<evidence type="ECO:0000256" key="1">
    <source>
        <dbReference type="ARBA" id="ARBA00007534"/>
    </source>
</evidence>
<protein>
    <submittedName>
        <fullName evidence="6">Cutinase</fullName>
    </submittedName>
</protein>
<evidence type="ECO:0000256" key="4">
    <source>
        <dbReference type="ARBA" id="ARBA00023157"/>
    </source>
</evidence>
<evidence type="ECO:0000313" key="6">
    <source>
        <dbReference type="EMBL" id="WCZ37658.1"/>
    </source>
</evidence>
<reference evidence="6 7" key="1">
    <citation type="submission" date="2020-10" db="EMBL/GenBank/DDBJ databases">
        <title>Complete genome sequence of Corynebacterium jeddahense DSM 45997, type strain of Corynebacterium jeddahense.</title>
        <authorList>
            <person name="Busche T."/>
            <person name="Kalinowski J."/>
            <person name="Ruckert C."/>
        </authorList>
    </citation>
    <scope>NUCLEOTIDE SEQUENCE [LARGE SCALE GENOMIC DNA]</scope>
    <source>
        <strain evidence="6 7">DSM 45997</strain>
    </source>
</reference>
<dbReference type="PANTHER" id="PTHR33630">
    <property type="entry name" value="CUTINASE RV1984C-RELATED-RELATED"/>
    <property type="match status" value="1"/>
</dbReference>
<feature type="chain" id="PRO_5046880690" evidence="5">
    <location>
        <begin position="23"/>
        <end position="505"/>
    </location>
</feature>
<keyword evidence="4" id="KW-1015">Disulfide bond</keyword>
<dbReference type="Gene3D" id="3.40.50.1820">
    <property type="entry name" value="alpha/beta hydrolase"/>
    <property type="match status" value="1"/>
</dbReference>
<evidence type="ECO:0000256" key="5">
    <source>
        <dbReference type="SAM" id="SignalP"/>
    </source>
</evidence>
<keyword evidence="3" id="KW-0378">Hydrolase</keyword>
<dbReference type="Pfam" id="PF01083">
    <property type="entry name" value="Cutinase"/>
    <property type="match status" value="1"/>
</dbReference>
<keyword evidence="2" id="KW-0719">Serine esterase</keyword>
<sequence>MKRATALALTVALILATAVAPRAEALQLRCHPVHVVQAAGSGFSHSWHPVARETLFDDASSPADDLQIRFGARTVSTFQVKYPASLGRFSAFGTAGVPPEGTEAATYGESVRYGRDVATLELETVARQCPSTRFIMVGYSQGAQVVGDAAAEAAAGRVHGVGPDQIAGVVMFSDPARARLAAPAEPERPSRLYARPPKGVRGANYETVVPGGTTIDPTFVGMAGTRTASFNGLGGKILSECNGADMACATPPDSVIRTLADVAMRDEWTGPFNAITGIRVARFQQLLQDGVPVPEAFAQAGFSPIDAILVPQLALELGEAFVAVVDHSRAASPTPLEQQAAIALLAALPELAKEGVAWPWLFQALYAVRGLLPDAAVPAYALALTTCHALEAAERLEWQLQRMGALPQSTTGTQRRREVAQAAVSRLSYILIDASGLRPAYNDPANANLVASAKIAGDFGPRHMSYYKLGYTDIPGGYRVDGQTGYDYAMGWLGDVVRGVVDAAG</sequence>
<gene>
    <name evidence="6" type="ORF">CJEDD_00095</name>
</gene>
<evidence type="ECO:0000256" key="2">
    <source>
        <dbReference type="ARBA" id="ARBA00022487"/>
    </source>
</evidence>
<dbReference type="InterPro" id="IPR000675">
    <property type="entry name" value="Cutinase/axe"/>
</dbReference>
<keyword evidence="5" id="KW-0732">Signal</keyword>
<dbReference type="RefSeq" id="WP_052333838.1">
    <property type="nucleotide sequence ID" value="NZ_CBYN010000084.1"/>
</dbReference>
<comment type="similarity">
    <text evidence="1">Belongs to the cutinase family.</text>
</comment>